<evidence type="ECO:0000313" key="1">
    <source>
        <dbReference type="EMBL" id="CAG8848554.1"/>
    </source>
</evidence>
<accession>A0ACA9SXV5</accession>
<name>A0ACA9SXV5_9GLOM</name>
<feature type="non-terminal residue" evidence="1">
    <location>
        <position position="1"/>
    </location>
</feature>
<gene>
    <name evidence="1" type="ORF">RPERSI_LOCUS35186</name>
</gene>
<reference evidence="1" key="1">
    <citation type="submission" date="2021-06" db="EMBL/GenBank/DDBJ databases">
        <authorList>
            <person name="Kallberg Y."/>
            <person name="Tangrot J."/>
            <person name="Rosling A."/>
        </authorList>
    </citation>
    <scope>NUCLEOTIDE SEQUENCE</scope>
    <source>
        <strain evidence="1">MA461A</strain>
    </source>
</reference>
<evidence type="ECO:0000313" key="2">
    <source>
        <dbReference type="Proteomes" id="UP000789920"/>
    </source>
</evidence>
<sequence length="79" mass="9028">VDKNASQQKINSLVLKTSPKDNPEIGKALMAIQNYKHNYDNTVEYTPDGHRVRVLIPLDLDPEDCNLWSPYEKDSGLSW</sequence>
<organism evidence="1 2">
    <name type="scientific">Racocetra persica</name>
    <dbReference type="NCBI Taxonomy" id="160502"/>
    <lineage>
        <taxon>Eukaryota</taxon>
        <taxon>Fungi</taxon>
        <taxon>Fungi incertae sedis</taxon>
        <taxon>Mucoromycota</taxon>
        <taxon>Glomeromycotina</taxon>
        <taxon>Glomeromycetes</taxon>
        <taxon>Diversisporales</taxon>
        <taxon>Gigasporaceae</taxon>
        <taxon>Racocetra</taxon>
    </lineage>
</organism>
<keyword evidence="2" id="KW-1185">Reference proteome</keyword>
<dbReference type="EMBL" id="CAJVQC010161306">
    <property type="protein sequence ID" value="CAG8848554.1"/>
    <property type="molecule type" value="Genomic_DNA"/>
</dbReference>
<proteinExistence type="predicted"/>
<comment type="caution">
    <text evidence="1">The sequence shown here is derived from an EMBL/GenBank/DDBJ whole genome shotgun (WGS) entry which is preliminary data.</text>
</comment>
<protein>
    <submittedName>
        <fullName evidence="1">12520_t:CDS:1</fullName>
    </submittedName>
</protein>
<feature type="non-terminal residue" evidence="1">
    <location>
        <position position="79"/>
    </location>
</feature>
<dbReference type="Proteomes" id="UP000789920">
    <property type="component" value="Unassembled WGS sequence"/>
</dbReference>